<organism evidence="1 2">
    <name type="scientific">Rhipicephalus sanguineus</name>
    <name type="common">Brown dog tick</name>
    <name type="synonym">Ixodes sanguineus</name>
    <dbReference type="NCBI Taxonomy" id="34632"/>
    <lineage>
        <taxon>Eukaryota</taxon>
        <taxon>Metazoa</taxon>
        <taxon>Ecdysozoa</taxon>
        <taxon>Arthropoda</taxon>
        <taxon>Chelicerata</taxon>
        <taxon>Arachnida</taxon>
        <taxon>Acari</taxon>
        <taxon>Parasitiformes</taxon>
        <taxon>Ixodida</taxon>
        <taxon>Ixodoidea</taxon>
        <taxon>Ixodidae</taxon>
        <taxon>Rhipicephalinae</taxon>
        <taxon>Rhipicephalus</taxon>
        <taxon>Rhipicephalus</taxon>
    </lineage>
</organism>
<accession>A0A9D4TCC4</accession>
<name>A0A9D4TCC4_RHISA</name>
<comment type="caution">
    <text evidence="1">The sequence shown here is derived from an EMBL/GenBank/DDBJ whole genome shotgun (WGS) entry which is preliminary data.</text>
</comment>
<keyword evidence="2" id="KW-1185">Reference proteome</keyword>
<proteinExistence type="predicted"/>
<dbReference type="EMBL" id="JABSTV010001161">
    <property type="protein sequence ID" value="KAH7984955.1"/>
    <property type="molecule type" value="Genomic_DNA"/>
</dbReference>
<reference evidence="1" key="2">
    <citation type="submission" date="2021-09" db="EMBL/GenBank/DDBJ databases">
        <authorList>
            <person name="Jia N."/>
            <person name="Wang J."/>
            <person name="Shi W."/>
            <person name="Du L."/>
            <person name="Sun Y."/>
            <person name="Zhan W."/>
            <person name="Jiang J."/>
            <person name="Wang Q."/>
            <person name="Zhang B."/>
            <person name="Ji P."/>
            <person name="Sakyi L.B."/>
            <person name="Cui X."/>
            <person name="Yuan T."/>
            <person name="Jiang B."/>
            <person name="Yang W."/>
            <person name="Lam T.T.-Y."/>
            <person name="Chang Q."/>
            <person name="Ding S."/>
            <person name="Wang X."/>
            <person name="Zhu J."/>
            <person name="Ruan X."/>
            <person name="Zhao L."/>
            <person name="Wei J."/>
            <person name="Que T."/>
            <person name="Du C."/>
            <person name="Cheng J."/>
            <person name="Dai P."/>
            <person name="Han X."/>
            <person name="Huang E."/>
            <person name="Gao Y."/>
            <person name="Liu J."/>
            <person name="Shao H."/>
            <person name="Ye R."/>
            <person name="Li L."/>
            <person name="Wei W."/>
            <person name="Wang X."/>
            <person name="Wang C."/>
            <person name="Huo Q."/>
            <person name="Li W."/>
            <person name="Guo W."/>
            <person name="Chen H."/>
            <person name="Chen S."/>
            <person name="Zhou L."/>
            <person name="Zhou L."/>
            <person name="Ni X."/>
            <person name="Tian J."/>
            <person name="Zhou Y."/>
            <person name="Sheng Y."/>
            <person name="Liu T."/>
            <person name="Pan Y."/>
            <person name="Xia L."/>
            <person name="Li J."/>
            <person name="Zhao F."/>
            <person name="Cao W."/>
        </authorList>
    </citation>
    <scope>NUCLEOTIDE SEQUENCE</scope>
    <source>
        <strain evidence="1">Rsan-2018</strain>
        <tissue evidence="1">Larvae</tissue>
    </source>
</reference>
<evidence type="ECO:0000313" key="2">
    <source>
        <dbReference type="Proteomes" id="UP000821837"/>
    </source>
</evidence>
<protein>
    <submittedName>
        <fullName evidence="1">Uncharacterized protein</fullName>
    </submittedName>
</protein>
<gene>
    <name evidence="1" type="ORF">HPB52_024419</name>
</gene>
<reference evidence="1" key="1">
    <citation type="journal article" date="2020" name="Cell">
        <title>Large-Scale Comparative Analyses of Tick Genomes Elucidate Their Genetic Diversity and Vector Capacities.</title>
        <authorList>
            <consortium name="Tick Genome and Microbiome Consortium (TIGMIC)"/>
            <person name="Jia N."/>
            <person name="Wang J."/>
            <person name="Shi W."/>
            <person name="Du L."/>
            <person name="Sun Y."/>
            <person name="Zhan W."/>
            <person name="Jiang J.F."/>
            <person name="Wang Q."/>
            <person name="Zhang B."/>
            <person name="Ji P."/>
            <person name="Bell-Sakyi L."/>
            <person name="Cui X.M."/>
            <person name="Yuan T.T."/>
            <person name="Jiang B.G."/>
            <person name="Yang W.F."/>
            <person name="Lam T.T."/>
            <person name="Chang Q.C."/>
            <person name="Ding S.J."/>
            <person name="Wang X.J."/>
            <person name="Zhu J.G."/>
            <person name="Ruan X.D."/>
            <person name="Zhao L."/>
            <person name="Wei J.T."/>
            <person name="Ye R.Z."/>
            <person name="Que T.C."/>
            <person name="Du C.H."/>
            <person name="Zhou Y.H."/>
            <person name="Cheng J.X."/>
            <person name="Dai P.F."/>
            <person name="Guo W.B."/>
            <person name="Han X.H."/>
            <person name="Huang E.J."/>
            <person name="Li L.F."/>
            <person name="Wei W."/>
            <person name="Gao Y.C."/>
            <person name="Liu J.Z."/>
            <person name="Shao H.Z."/>
            <person name="Wang X."/>
            <person name="Wang C.C."/>
            <person name="Yang T.C."/>
            <person name="Huo Q.B."/>
            <person name="Li W."/>
            <person name="Chen H.Y."/>
            <person name="Chen S.E."/>
            <person name="Zhou L.G."/>
            <person name="Ni X.B."/>
            <person name="Tian J.H."/>
            <person name="Sheng Y."/>
            <person name="Liu T."/>
            <person name="Pan Y.S."/>
            <person name="Xia L.Y."/>
            <person name="Li J."/>
            <person name="Zhao F."/>
            <person name="Cao W.C."/>
        </authorList>
    </citation>
    <scope>NUCLEOTIDE SEQUENCE</scope>
    <source>
        <strain evidence="1">Rsan-2018</strain>
    </source>
</reference>
<dbReference type="AlphaFoldDB" id="A0A9D4TCC4"/>
<sequence length="417" mass="47578">MPSNPGYQWRKGLQRQPNATILRCHSLWMSLFQGLQWCNSHVKPPFKSLLQCKRLNEAPFPSPRWCTWFKKLLHPSLLLCHSQWISLDPSLPRIHSPGKPTDSLLRRCPGWRWVARGGNLDTAVACLLDFIKFFCTANYYKVLQGSDEDCLWLDEWNFDRVVVDRQLRNTLSVSGPAATMDDVYVLFGVLLCNVNGTDFNQEWFQNRLNDLVALFPAVSEPPPILLYSESQADALAAFGEQWPYTAAHIVCTIVEGRFKGPMQQLQQYVSEFWSFAGMEYAEFILEFLIIPYPWVVDVIPELKSKDSVLKEFLHVYKCLDADAPYMQLLQLLEAAKALREPLRLHAAAAYALDIVEDWSQYTGVPNDRAEEEVFEKVSTMVQLGLRAPPVKAHASRVGVTTIPLDSVDDPRTAPWSQ</sequence>
<dbReference type="VEuPathDB" id="VectorBase:RSAN_043760"/>
<dbReference type="Proteomes" id="UP000821837">
    <property type="component" value="Unassembled WGS sequence"/>
</dbReference>
<evidence type="ECO:0000313" key="1">
    <source>
        <dbReference type="EMBL" id="KAH7984955.1"/>
    </source>
</evidence>